<organism evidence="10 11">
    <name type="scientific">Meridianimarinicoccus aquatilis</name>
    <dbReference type="NCBI Taxonomy" id="2552766"/>
    <lineage>
        <taxon>Bacteria</taxon>
        <taxon>Pseudomonadati</taxon>
        <taxon>Pseudomonadota</taxon>
        <taxon>Alphaproteobacteria</taxon>
        <taxon>Rhodobacterales</taxon>
        <taxon>Paracoccaceae</taxon>
        <taxon>Meridianimarinicoccus</taxon>
    </lineage>
</organism>
<proteinExistence type="inferred from homology"/>
<keyword evidence="11" id="KW-1185">Reference proteome</keyword>
<feature type="transmembrane region" description="Helical" evidence="8">
    <location>
        <begin position="249"/>
        <end position="267"/>
    </location>
</feature>
<protein>
    <submittedName>
        <fullName evidence="10">EamA family transporter RarD</fullName>
    </submittedName>
</protein>
<dbReference type="AlphaFoldDB" id="A0A4R6AS87"/>
<name>A0A4R6AS87_9RHOB</name>
<evidence type="ECO:0000259" key="9">
    <source>
        <dbReference type="Pfam" id="PF00892"/>
    </source>
</evidence>
<dbReference type="InterPro" id="IPR037185">
    <property type="entry name" value="EmrE-like"/>
</dbReference>
<keyword evidence="7 8" id="KW-0472">Membrane</keyword>
<dbReference type="PANTHER" id="PTHR22911">
    <property type="entry name" value="ACYL-MALONYL CONDENSING ENZYME-RELATED"/>
    <property type="match status" value="1"/>
</dbReference>
<feature type="transmembrane region" description="Helical" evidence="8">
    <location>
        <begin position="37"/>
        <end position="55"/>
    </location>
</feature>
<keyword evidence="4" id="KW-1003">Cell membrane</keyword>
<accession>A0A4R6AS87</accession>
<feature type="transmembrane region" description="Helical" evidence="8">
    <location>
        <begin position="7"/>
        <end position="25"/>
    </location>
</feature>
<keyword evidence="6 8" id="KW-1133">Transmembrane helix</keyword>
<evidence type="ECO:0000256" key="5">
    <source>
        <dbReference type="ARBA" id="ARBA00022692"/>
    </source>
</evidence>
<evidence type="ECO:0000313" key="11">
    <source>
        <dbReference type="Proteomes" id="UP000294562"/>
    </source>
</evidence>
<dbReference type="OrthoDB" id="369870at2"/>
<keyword evidence="3" id="KW-0813">Transport</keyword>
<dbReference type="Pfam" id="PF00892">
    <property type="entry name" value="EamA"/>
    <property type="match status" value="1"/>
</dbReference>
<reference evidence="10 11" key="1">
    <citation type="submission" date="2019-03" db="EMBL/GenBank/DDBJ databases">
        <title>Rhodobacteraceae bacterium SM1902, a new member of the family Rhodobacteraceae isolated from Yantai.</title>
        <authorList>
            <person name="Sun Y."/>
        </authorList>
    </citation>
    <scope>NUCLEOTIDE SEQUENCE [LARGE SCALE GENOMIC DNA]</scope>
    <source>
        <strain evidence="10 11">SM1902</strain>
    </source>
</reference>
<feature type="transmembrane region" description="Helical" evidence="8">
    <location>
        <begin position="219"/>
        <end position="237"/>
    </location>
</feature>
<dbReference type="SUPFAM" id="SSF103481">
    <property type="entry name" value="Multidrug resistance efflux transporter EmrE"/>
    <property type="match status" value="2"/>
</dbReference>
<feature type="transmembrane region" description="Helical" evidence="8">
    <location>
        <begin position="102"/>
        <end position="119"/>
    </location>
</feature>
<evidence type="ECO:0000256" key="6">
    <source>
        <dbReference type="ARBA" id="ARBA00022989"/>
    </source>
</evidence>
<dbReference type="GO" id="GO:0005886">
    <property type="term" value="C:plasma membrane"/>
    <property type="evidence" value="ECO:0007669"/>
    <property type="project" value="UniProtKB-SubCell"/>
</dbReference>
<evidence type="ECO:0000256" key="8">
    <source>
        <dbReference type="SAM" id="Phobius"/>
    </source>
</evidence>
<comment type="caution">
    <text evidence="10">The sequence shown here is derived from an EMBL/GenBank/DDBJ whole genome shotgun (WGS) entry which is preliminary data.</text>
</comment>
<feature type="transmembrane region" description="Helical" evidence="8">
    <location>
        <begin position="71"/>
        <end position="90"/>
    </location>
</feature>
<feature type="transmembrane region" description="Helical" evidence="8">
    <location>
        <begin position="126"/>
        <end position="145"/>
    </location>
</feature>
<dbReference type="Proteomes" id="UP000294562">
    <property type="component" value="Unassembled WGS sequence"/>
</dbReference>
<evidence type="ECO:0000256" key="2">
    <source>
        <dbReference type="ARBA" id="ARBA00007362"/>
    </source>
</evidence>
<comment type="subcellular location">
    <subcellularLocation>
        <location evidence="1">Cell membrane</location>
        <topology evidence="1">Multi-pass membrane protein</topology>
    </subcellularLocation>
</comment>
<dbReference type="NCBIfam" id="TIGR00688">
    <property type="entry name" value="rarD"/>
    <property type="match status" value="1"/>
</dbReference>
<dbReference type="InterPro" id="IPR000620">
    <property type="entry name" value="EamA_dom"/>
</dbReference>
<evidence type="ECO:0000256" key="7">
    <source>
        <dbReference type="ARBA" id="ARBA00023136"/>
    </source>
</evidence>
<evidence type="ECO:0000256" key="1">
    <source>
        <dbReference type="ARBA" id="ARBA00004651"/>
    </source>
</evidence>
<gene>
    <name evidence="10" type="primary">rarD</name>
    <name evidence="10" type="ORF">E2L05_12930</name>
</gene>
<feature type="transmembrane region" description="Helical" evidence="8">
    <location>
        <begin position="273"/>
        <end position="290"/>
    </location>
</feature>
<dbReference type="InterPro" id="IPR004626">
    <property type="entry name" value="RarD"/>
</dbReference>
<keyword evidence="5 8" id="KW-0812">Transmembrane</keyword>
<dbReference type="PANTHER" id="PTHR22911:SF137">
    <property type="entry name" value="SOLUTE CARRIER FAMILY 35 MEMBER G2-RELATED"/>
    <property type="match status" value="1"/>
</dbReference>
<sequence>MSDGMKGVLTMIGACTIWGLSPLYYKLLSDVPPLEVLAHRTIWSLLCFAVILRLRGHRAWIRTCLGGRNRFVLTLCAAAAISVNWGGFIYAVQTGHGLEASLGYYIFPLVAVMLGFALYKDRLRPVQWVAVAMATVAVTVLTVGLGVIPKLSILLAITFGLYGVFKRRLKADAMETVGAEVLLLAPLAVVWLAGVHFAGWTDMTGRPGAVFPHDMGATVLLILSGPLTGMPLILFSYAAQRVTLPTIGLIQYLNPTLQFLCAAVVFGELVTTWHAIAFPLIWAGLAIYSFDSFQAARRTAASKSTKEL</sequence>
<dbReference type="EMBL" id="SMZO01000029">
    <property type="protein sequence ID" value="TDL86837.1"/>
    <property type="molecule type" value="Genomic_DNA"/>
</dbReference>
<comment type="similarity">
    <text evidence="2">Belongs to the EamA transporter family.</text>
</comment>
<evidence type="ECO:0000313" key="10">
    <source>
        <dbReference type="EMBL" id="TDL86837.1"/>
    </source>
</evidence>
<feature type="domain" description="EamA" evidence="9">
    <location>
        <begin position="5"/>
        <end position="142"/>
    </location>
</feature>
<evidence type="ECO:0000256" key="3">
    <source>
        <dbReference type="ARBA" id="ARBA00022448"/>
    </source>
</evidence>
<feature type="transmembrane region" description="Helical" evidence="8">
    <location>
        <begin position="151"/>
        <end position="169"/>
    </location>
</feature>
<evidence type="ECO:0000256" key="4">
    <source>
        <dbReference type="ARBA" id="ARBA00022475"/>
    </source>
</evidence>
<feature type="transmembrane region" description="Helical" evidence="8">
    <location>
        <begin position="181"/>
        <end position="199"/>
    </location>
</feature>